<accession>A0A662YQ64</accession>
<comment type="caution">
    <text evidence="1">The sequence shown here is derived from an EMBL/GenBank/DDBJ whole genome shotgun (WGS) entry which is preliminary data.</text>
</comment>
<evidence type="ECO:0000313" key="2">
    <source>
        <dbReference type="Proteomes" id="UP000289886"/>
    </source>
</evidence>
<reference evidence="1 2" key="1">
    <citation type="submission" date="2019-01" db="EMBL/GenBank/DDBJ databases">
        <title>Draft Genome and Complete Hox-Cluster Characterization of the Sterlet Sturgeon (Acipenser ruthenus).</title>
        <authorList>
            <person name="Wei Q."/>
        </authorList>
    </citation>
    <scope>NUCLEOTIDE SEQUENCE [LARGE SCALE GENOMIC DNA]</scope>
    <source>
        <strain evidence="1">WHYD16114868_AA</strain>
        <tissue evidence="1">Blood</tissue>
    </source>
</reference>
<organism evidence="1 2">
    <name type="scientific">Acipenser ruthenus</name>
    <name type="common">Sterlet sturgeon</name>
    <dbReference type="NCBI Taxonomy" id="7906"/>
    <lineage>
        <taxon>Eukaryota</taxon>
        <taxon>Metazoa</taxon>
        <taxon>Chordata</taxon>
        <taxon>Craniata</taxon>
        <taxon>Vertebrata</taxon>
        <taxon>Euteleostomi</taxon>
        <taxon>Actinopterygii</taxon>
        <taxon>Chondrostei</taxon>
        <taxon>Acipenseriformes</taxon>
        <taxon>Acipenseridae</taxon>
        <taxon>Acipenser</taxon>
    </lineage>
</organism>
<dbReference type="AlphaFoldDB" id="A0A662YQ64"/>
<keyword evidence="2" id="KW-1185">Reference proteome</keyword>
<sequence>MRKLTTECKTGADFEIVRVERQEEHLTRSLVLEEPLLFNPCSPVEGFQSGALCSVFMPGGVTKLKHLLLVTAGQWREVESLARQLGVHSLRVLDRVLNELKDSFSPRVREVLGQALAEKRVFEEELACPGFLISPAVPEDLEGSWCNTDTLKNCPAHSIGKKQLYQICVKVYHLGVLRTLPENRWLDPHGL</sequence>
<gene>
    <name evidence="1" type="ORF">EOD39_12661</name>
</gene>
<dbReference type="EMBL" id="SCEB01000562">
    <property type="protein sequence ID" value="RXM98764.1"/>
    <property type="molecule type" value="Genomic_DNA"/>
</dbReference>
<name>A0A662YQ64_ACIRT</name>
<dbReference type="Proteomes" id="UP000289886">
    <property type="component" value="Unassembled WGS sequence"/>
</dbReference>
<evidence type="ECO:0000313" key="1">
    <source>
        <dbReference type="EMBL" id="RXM98764.1"/>
    </source>
</evidence>
<protein>
    <submittedName>
        <fullName evidence="1">Uncharacterized protein</fullName>
    </submittedName>
</protein>
<proteinExistence type="predicted"/>